<dbReference type="SMART" id="SM00717">
    <property type="entry name" value="SANT"/>
    <property type="match status" value="1"/>
</dbReference>
<dbReference type="CDD" id="cd15571">
    <property type="entry name" value="ePHD"/>
    <property type="match status" value="1"/>
</dbReference>
<dbReference type="InterPro" id="IPR017884">
    <property type="entry name" value="SANT_dom"/>
</dbReference>
<feature type="region of interest" description="Disordered" evidence="5">
    <location>
        <begin position="233"/>
        <end position="269"/>
    </location>
</feature>
<dbReference type="InterPro" id="IPR013083">
    <property type="entry name" value="Znf_RING/FYVE/PHD"/>
</dbReference>
<reference evidence="10 11" key="1">
    <citation type="journal article" date="2020" name="ISME J.">
        <title>Uncovering the hidden diversity of litter-decomposition mechanisms in mushroom-forming fungi.</title>
        <authorList>
            <person name="Floudas D."/>
            <person name="Bentzer J."/>
            <person name="Ahren D."/>
            <person name="Johansson T."/>
            <person name="Persson P."/>
            <person name="Tunlid A."/>
        </authorList>
    </citation>
    <scope>NUCLEOTIDE SEQUENCE [LARGE SCALE GENOMIC DNA]</scope>
    <source>
        <strain evidence="10 11">CBS 101986</strain>
    </source>
</reference>
<dbReference type="PROSITE" id="PS51805">
    <property type="entry name" value="EPHD"/>
    <property type="match status" value="1"/>
</dbReference>
<feature type="domain" description="BAH" evidence="7">
    <location>
        <begin position="11"/>
        <end position="139"/>
    </location>
</feature>
<dbReference type="InterPro" id="IPR011011">
    <property type="entry name" value="Znf_FYVE_PHD"/>
</dbReference>
<dbReference type="GO" id="GO:0003682">
    <property type="term" value="F:chromatin binding"/>
    <property type="evidence" value="ECO:0007669"/>
    <property type="project" value="InterPro"/>
</dbReference>
<dbReference type="Gene3D" id="1.10.10.60">
    <property type="entry name" value="Homeodomain-like"/>
    <property type="match status" value="1"/>
</dbReference>
<evidence type="ECO:0000256" key="5">
    <source>
        <dbReference type="SAM" id="MobiDB-lite"/>
    </source>
</evidence>
<name>A0A8H5EY72_9AGAR</name>
<evidence type="ECO:0000256" key="2">
    <source>
        <dbReference type="ARBA" id="ARBA00022771"/>
    </source>
</evidence>
<dbReference type="PROSITE" id="PS50016">
    <property type="entry name" value="ZF_PHD_2"/>
    <property type="match status" value="1"/>
</dbReference>
<organism evidence="10 11">
    <name type="scientific">Psilocybe cf. subviscida</name>
    <dbReference type="NCBI Taxonomy" id="2480587"/>
    <lineage>
        <taxon>Eukaryota</taxon>
        <taxon>Fungi</taxon>
        <taxon>Dikarya</taxon>
        <taxon>Basidiomycota</taxon>
        <taxon>Agaricomycotina</taxon>
        <taxon>Agaricomycetes</taxon>
        <taxon>Agaricomycetidae</taxon>
        <taxon>Agaricales</taxon>
        <taxon>Agaricineae</taxon>
        <taxon>Strophariaceae</taxon>
        <taxon>Psilocybe</taxon>
    </lineage>
</organism>
<dbReference type="InterPro" id="IPR009057">
    <property type="entry name" value="Homeodomain-like_sf"/>
</dbReference>
<dbReference type="GO" id="GO:0008270">
    <property type="term" value="F:zinc ion binding"/>
    <property type="evidence" value="ECO:0007669"/>
    <property type="project" value="UniProtKB-KW"/>
</dbReference>
<dbReference type="EMBL" id="JAACJJ010000042">
    <property type="protein sequence ID" value="KAF5316769.1"/>
    <property type="molecule type" value="Genomic_DNA"/>
</dbReference>
<dbReference type="Pfam" id="PF01426">
    <property type="entry name" value="BAH"/>
    <property type="match status" value="1"/>
</dbReference>
<dbReference type="PROSITE" id="PS51293">
    <property type="entry name" value="SANT"/>
    <property type="match status" value="1"/>
</dbReference>
<feature type="compositionally biased region" description="Low complexity" evidence="5">
    <location>
        <begin position="587"/>
        <end position="597"/>
    </location>
</feature>
<dbReference type="Gene3D" id="2.30.30.490">
    <property type="match status" value="1"/>
</dbReference>
<dbReference type="SMART" id="SM00249">
    <property type="entry name" value="PHD"/>
    <property type="match status" value="3"/>
</dbReference>
<dbReference type="Proteomes" id="UP000567179">
    <property type="component" value="Unassembled WGS sequence"/>
</dbReference>
<evidence type="ECO:0000259" key="9">
    <source>
        <dbReference type="PROSITE" id="PS51805"/>
    </source>
</evidence>
<feature type="compositionally biased region" description="Basic and acidic residues" evidence="5">
    <location>
        <begin position="561"/>
        <end position="574"/>
    </location>
</feature>
<proteinExistence type="predicted"/>
<feature type="domain" description="SANT" evidence="8">
    <location>
        <begin position="415"/>
        <end position="464"/>
    </location>
</feature>
<dbReference type="AlphaFoldDB" id="A0A8H5EY72"/>
<evidence type="ECO:0000259" key="8">
    <source>
        <dbReference type="PROSITE" id="PS51293"/>
    </source>
</evidence>
<dbReference type="Gene3D" id="3.30.40.10">
    <property type="entry name" value="Zinc/RING finger domain, C3HC4 (zinc finger)"/>
    <property type="match status" value="2"/>
</dbReference>
<dbReference type="InterPro" id="IPR029617">
    <property type="entry name" value="Snt2"/>
</dbReference>
<dbReference type="PROSITE" id="PS51038">
    <property type="entry name" value="BAH"/>
    <property type="match status" value="1"/>
</dbReference>
<dbReference type="GO" id="GO:0048189">
    <property type="term" value="C:Lid2 complex"/>
    <property type="evidence" value="ECO:0007669"/>
    <property type="project" value="TreeGrafter"/>
</dbReference>
<evidence type="ECO:0000256" key="3">
    <source>
        <dbReference type="ARBA" id="ARBA00022833"/>
    </source>
</evidence>
<dbReference type="Pfam" id="PF00628">
    <property type="entry name" value="PHD"/>
    <property type="match status" value="1"/>
</dbReference>
<dbReference type="CDD" id="cd15497">
    <property type="entry name" value="PHD1_Snt2p_like"/>
    <property type="match status" value="1"/>
</dbReference>
<dbReference type="InterPro" id="IPR043151">
    <property type="entry name" value="BAH_sf"/>
</dbReference>
<protein>
    <recommendedName>
        <fullName evidence="12">Lid2 complex component snt2</fullName>
    </recommendedName>
</protein>
<dbReference type="Pfam" id="PF13832">
    <property type="entry name" value="zf-HC5HC2H_2"/>
    <property type="match status" value="1"/>
</dbReference>
<dbReference type="SUPFAM" id="SSF57903">
    <property type="entry name" value="FYVE/PHD zinc finger"/>
    <property type="match status" value="2"/>
</dbReference>
<evidence type="ECO:0000259" key="6">
    <source>
        <dbReference type="PROSITE" id="PS50016"/>
    </source>
</evidence>
<dbReference type="InterPro" id="IPR001025">
    <property type="entry name" value="BAH_dom"/>
</dbReference>
<sequence length="935" mass="105036">MSNPVYLKNGDPVKVNDHVYCSPSWEARDGTPYSVARIMQFLHPEDAPKGEESKKYLYTRVRLAWYYRPSDVSDRPVADPRLLLAAIYSEVCDINQLRGKCHVVHRDKISDLSGWKKRPDRFYFNRLFDPYIKKEFEVIPSTDVRNLPNRIRDVLTERYEFVVAEKEVLPDLTDNVRLCGSCEEWCPSVDSVQCDRCKNHFHMRCVNPPLIAKPSRGYGWTCAPCSRKHEEEVDSHAVRQGPGPVKGKSNAPSARGRGRPRKDKSLADKEESLPVKHFKMWPFRYFGQYTVAEDTLDPEDLIFPRTASRVGPKFQANVPLMPDPYNFPTDIEERGGDSTIEVLNIFNNFTDSELTEAEEIKGRLSNDPAKQSNVDWLTEVIHLLSEAAADGTMRSVKVVPMRLQKWKKNETPYTDKKWTREEIVAFEDGIQHHGAELRAVRDEVGTRSIYEVVRFYGHWKSMKLGEENQRLKSTGPPSKPPSLTYKSLAEASSGQHVGGMDDDSSIIAQPSKTPSCGACRTRESKKWWKAPKGLPTNILCDTCGSNWRKYADLNVRQFREESAPLTKTREKREGTPIAGPSSKRVKTTASTTQSAQSTPPPTISIAAQNRCLACQKLGPIGKVLKCRKCGFKAHAGVMGASIQPGSVDQWTCEICENEETLEASINTDCLLCPRASPEDKKKGIWPNPTSFLRACKPTESQGWSHILCAVFTPELTFTDASQLRLVEGMNTVSRHKWLARCVLCGETEGAVIKCHDCPKEFHASCAWKQGHKFGFEIQPVKSSRRDSTVTTTFNGESGHMNAIVSCRDHDHSKRDIYDLCETNEGGETALQVYCQAYKQAPVGQAHGLLRKARRLDSILNIRSSDAQQPIQPVVPAGPEPSCYRCQSQFSPAFYPVTDTGYGVNGHSESPLWMCHKCHFDATEANGARSMGMMVS</sequence>
<keyword evidence="11" id="KW-1185">Reference proteome</keyword>
<feature type="domain" description="PHD-type" evidence="9">
    <location>
        <begin position="666"/>
        <end position="796"/>
    </location>
</feature>
<dbReference type="InterPro" id="IPR001965">
    <property type="entry name" value="Znf_PHD"/>
</dbReference>
<gene>
    <name evidence="10" type="ORF">D9619_006719</name>
</gene>
<evidence type="ECO:0000313" key="10">
    <source>
        <dbReference type="EMBL" id="KAF5316769.1"/>
    </source>
</evidence>
<keyword evidence="2 4" id="KW-0863">Zinc-finger</keyword>
<dbReference type="SUPFAM" id="SSF46689">
    <property type="entry name" value="Homeodomain-like"/>
    <property type="match status" value="1"/>
</dbReference>
<evidence type="ECO:0000256" key="4">
    <source>
        <dbReference type="PROSITE-ProRule" id="PRU00146"/>
    </source>
</evidence>
<feature type="region of interest" description="Disordered" evidence="5">
    <location>
        <begin position="561"/>
        <end position="601"/>
    </location>
</feature>
<comment type="caution">
    <text evidence="10">The sequence shown here is derived from an EMBL/GenBank/DDBJ whole genome shotgun (WGS) entry which is preliminary data.</text>
</comment>
<evidence type="ECO:0000313" key="11">
    <source>
        <dbReference type="Proteomes" id="UP000567179"/>
    </source>
</evidence>
<dbReference type="InterPro" id="IPR034732">
    <property type="entry name" value="EPHD"/>
</dbReference>
<dbReference type="SMART" id="SM00439">
    <property type="entry name" value="BAH"/>
    <property type="match status" value="1"/>
</dbReference>
<dbReference type="GO" id="GO:0004842">
    <property type="term" value="F:ubiquitin-protein transferase activity"/>
    <property type="evidence" value="ECO:0007669"/>
    <property type="project" value="TreeGrafter"/>
</dbReference>
<evidence type="ECO:0000259" key="7">
    <source>
        <dbReference type="PROSITE" id="PS51038"/>
    </source>
</evidence>
<keyword evidence="1" id="KW-0479">Metal-binding</keyword>
<dbReference type="PANTHER" id="PTHR47672">
    <property type="entry name" value="E3 UBIQUITIN-PROTEIN LIGASE SNT2"/>
    <property type="match status" value="1"/>
</dbReference>
<dbReference type="InterPro" id="IPR019787">
    <property type="entry name" value="Znf_PHD-finger"/>
</dbReference>
<dbReference type="GO" id="GO:0036205">
    <property type="term" value="P:histone catabolic process"/>
    <property type="evidence" value="ECO:0007669"/>
    <property type="project" value="TreeGrafter"/>
</dbReference>
<dbReference type="CDD" id="cd04710">
    <property type="entry name" value="BAH_fungalPHD"/>
    <property type="match status" value="1"/>
</dbReference>
<evidence type="ECO:0008006" key="12">
    <source>
        <dbReference type="Google" id="ProtNLM"/>
    </source>
</evidence>
<keyword evidence="3" id="KW-0862">Zinc</keyword>
<feature type="domain" description="PHD-type" evidence="6">
    <location>
        <begin position="176"/>
        <end position="228"/>
    </location>
</feature>
<dbReference type="PANTHER" id="PTHR47672:SF1">
    <property type="entry name" value="E3 UBIQUITIN-PROTEIN LIGASE SNT2"/>
    <property type="match status" value="1"/>
</dbReference>
<dbReference type="OrthoDB" id="336088at2759"/>
<accession>A0A8H5EY72</accession>
<dbReference type="InterPro" id="IPR001005">
    <property type="entry name" value="SANT/Myb"/>
</dbReference>
<evidence type="ECO:0000256" key="1">
    <source>
        <dbReference type="ARBA" id="ARBA00022723"/>
    </source>
</evidence>